<evidence type="ECO:0000313" key="3">
    <source>
        <dbReference type="Proteomes" id="UP000784294"/>
    </source>
</evidence>
<evidence type="ECO:0000313" key="2">
    <source>
        <dbReference type="EMBL" id="VEL21143.1"/>
    </source>
</evidence>
<feature type="compositionally biased region" description="Basic and acidic residues" evidence="1">
    <location>
        <begin position="133"/>
        <end position="156"/>
    </location>
</feature>
<feature type="region of interest" description="Disordered" evidence="1">
    <location>
        <begin position="77"/>
        <end position="163"/>
    </location>
</feature>
<reference evidence="2" key="1">
    <citation type="submission" date="2018-11" db="EMBL/GenBank/DDBJ databases">
        <authorList>
            <consortium name="Pathogen Informatics"/>
        </authorList>
    </citation>
    <scope>NUCLEOTIDE SEQUENCE</scope>
</reference>
<keyword evidence="3" id="KW-1185">Reference proteome</keyword>
<dbReference type="AlphaFoldDB" id="A0A3S5ADI4"/>
<name>A0A3S5ADI4_9PLAT</name>
<feature type="compositionally biased region" description="Polar residues" evidence="1">
    <location>
        <begin position="112"/>
        <end position="121"/>
    </location>
</feature>
<dbReference type="Proteomes" id="UP000784294">
    <property type="component" value="Unassembled WGS sequence"/>
</dbReference>
<protein>
    <submittedName>
        <fullName evidence="2">Uncharacterized protein</fullName>
    </submittedName>
</protein>
<gene>
    <name evidence="2" type="ORF">PXEA_LOCUS14583</name>
</gene>
<sequence>MATTSAFSRIFRRIPSPSSVFISSPTTAILHTVNQDYRMTLQPLSLDTKTGSGLHGAAANGIVVGSSWQAEPDAEHVQKSALTDHLITSQSKSRPVVGDFERAKSDNETNRRQNSSPSLLYNSPEKLCPSASKGDESRVKESERQENIKDDIRAESDEQSLLNGESVGLDVIGSSELSAASDCHEDALAVMALEKRKRKREEQHEEASGTR</sequence>
<dbReference type="EMBL" id="CAAALY010049818">
    <property type="protein sequence ID" value="VEL21143.1"/>
    <property type="molecule type" value="Genomic_DNA"/>
</dbReference>
<proteinExistence type="predicted"/>
<organism evidence="2 3">
    <name type="scientific">Protopolystoma xenopodis</name>
    <dbReference type="NCBI Taxonomy" id="117903"/>
    <lineage>
        <taxon>Eukaryota</taxon>
        <taxon>Metazoa</taxon>
        <taxon>Spiralia</taxon>
        <taxon>Lophotrochozoa</taxon>
        <taxon>Platyhelminthes</taxon>
        <taxon>Monogenea</taxon>
        <taxon>Polyopisthocotylea</taxon>
        <taxon>Polystomatidea</taxon>
        <taxon>Polystomatidae</taxon>
        <taxon>Protopolystoma</taxon>
    </lineage>
</organism>
<accession>A0A3S5ADI4</accession>
<feature type="compositionally biased region" description="Basic and acidic residues" evidence="1">
    <location>
        <begin position="99"/>
        <end position="111"/>
    </location>
</feature>
<evidence type="ECO:0000256" key="1">
    <source>
        <dbReference type="SAM" id="MobiDB-lite"/>
    </source>
</evidence>
<comment type="caution">
    <text evidence="2">The sequence shown here is derived from an EMBL/GenBank/DDBJ whole genome shotgun (WGS) entry which is preliminary data.</text>
</comment>